<dbReference type="PRINTS" id="PR00111">
    <property type="entry name" value="ABHYDROLASE"/>
</dbReference>
<gene>
    <name evidence="2" type="ORF">AABB29_09655</name>
</gene>
<dbReference type="PANTHER" id="PTHR43798:SF5">
    <property type="entry name" value="MONOACYLGLYCEROL LIPASE ABHD6"/>
    <property type="match status" value="1"/>
</dbReference>
<sequence length="312" mass="33646">MLRGLRRLVIGCAVVLAALFTVSEIWPQRAAGVLISGLNAFSGLQPGVVETSFGPVQYLEGGEGDTVVFLHGIFARKEHWIDMSRQVSDGYRVILLDLPGFGDNPQLEPAAYEYERQVQNVMQALDNMDVSTFHIAANSMGAQIAGQIATDDPSRVLSVAFIGSPVGVSSPIASDMELALANGEAPLVATTQAIYDERMAWLFPKEPFLPRPIARSWAAAELENGAYNAVIWEAVNGSNVPPLEDLAPDIAQPSLIVWCDQDRIFHISGADVLHQALPDSTMVTPAGCGHLPMLDQPVETGGALRRFLDQQS</sequence>
<dbReference type="RefSeq" id="WP_341368943.1">
    <property type="nucleotide sequence ID" value="NZ_CP150951.2"/>
</dbReference>
<evidence type="ECO:0000313" key="3">
    <source>
        <dbReference type="Proteomes" id="UP001440612"/>
    </source>
</evidence>
<dbReference type="InterPro" id="IPR050266">
    <property type="entry name" value="AB_hydrolase_sf"/>
</dbReference>
<reference evidence="3" key="1">
    <citation type="submission" date="2024-04" db="EMBL/GenBank/DDBJ databases">
        <title>Phylogenomic analyses of a clade within the roseobacter group suggest taxonomic reassignments of species of the genera Aestuariivita, Citreicella, Loktanella, Nautella, Pelagibaca, Ruegeria, Thalassobius, Thiobacimonas and Tropicibacter, and the proposal o.</title>
        <authorList>
            <person name="Jeon C.O."/>
        </authorList>
    </citation>
    <scope>NUCLEOTIDE SEQUENCE [LARGE SCALE GENOMIC DNA]</scope>
    <source>
        <strain evidence="3">BS5-3</strain>
    </source>
</reference>
<evidence type="ECO:0000313" key="2">
    <source>
        <dbReference type="EMBL" id="WZC50846.1"/>
    </source>
</evidence>
<dbReference type="EMBL" id="CP150951">
    <property type="protein sequence ID" value="WZC50846.1"/>
    <property type="molecule type" value="Genomic_DNA"/>
</dbReference>
<feature type="domain" description="AB hydrolase-1" evidence="1">
    <location>
        <begin position="66"/>
        <end position="296"/>
    </location>
</feature>
<evidence type="ECO:0000259" key="1">
    <source>
        <dbReference type="Pfam" id="PF00561"/>
    </source>
</evidence>
<protein>
    <submittedName>
        <fullName evidence="2">Alpha/beta fold hydrolase</fullName>
    </submittedName>
</protein>
<name>A0ABZ2V9X6_9RHOB</name>
<dbReference type="GO" id="GO:0016787">
    <property type="term" value="F:hydrolase activity"/>
    <property type="evidence" value="ECO:0007669"/>
    <property type="project" value="UniProtKB-KW"/>
</dbReference>
<dbReference type="SUPFAM" id="SSF53474">
    <property type="entry name" value="alpha/beta-Hydrolases"/>
    <property type="match status" value="1"/>
</dbReference>
<keyword evidence="3" id="KW-1185">Reference proteome</keyword>
<dbReference type="PANTHER" id="PTHR43798">
    <property type="entry name" value="MONOACYLGLYCEROL LIPASE"/>
    <property type="match status" value="1"/>
</dbReference>
<dbReference type="InterPro" id="IPR000073">
    <property type="entry name" value="AB_hydrolase_1"/>
</dbReference>
<dbReference type="InterPro" id="IPR029058">
    <property type="entry name" value="AB_hydrolase_fold"/>
</dbReference>
<dbReference type="Proteomes" id="UP001440612">
    <property type="component" value="Chromosome"/>
</dbReference>
<keyword evidence="2" id="KW-0378">Hydrolase</keyword>
<organism evidence="2 3">
    <name type="scientific">Yoonia phaeophyticola</name>
    <dbReference type="NCBI Taxonomy" id="3137369"/>
    <lineage>
        <taxon>Bacteria</taxon>
        <taxon>Pseudomonadati</taxon>
        <taxon>Pseudomonadota</taxon>
        <taxon>Alphaproteobacteria</taxon>
        <taxon>Rhodobacterales</taxon>
        <taxon>Paracoccaceae</taxon>
        <taxon>Yoonia</taxon>
    </lineage>
</organism>
<dbReference type="Pfam" id="PF00561">
    <property type="entry name" value="Abhydrolase_1"/>
    <property type="match status" value="1"/>
</dbReference>
<dbReference type="Gene3D" id="3.40.50.1820">
    <property type="entry name" value="alpha/beta hydrolase"/>
    <property type="match status" value="1"/>
</dbReference>
<accession>A0ABZ2V9X6</accession>
<proteinExistence type="predicted"/>